<dbReference type="EMBL" id="CAFBPW010000091">
    <property type="protein sequence ID" value="CAB5033961.1"/>
    <property type="molecule type" value="Genomic_DNA"/>
</dbReference>
<evidence type="ECO:0000313" key="1">
    <source>
        <dbReference type="EMBL" id="CAB5033961.1"/>
    </source>
</evidence>
<dbReference type="AlphaFoldDB" id="A0A6J7RYM6"/>
<reference evidence="1" key="1">
    <citation type="submission" date="2020-05" db="EMBL/GenBank/DDBJ databases">
        <authorList>
            <person name="Chiriac C."/>
            <person name="Salcher M."/>
            <person name="Ghai R."/>
            <person name="Kavagutti S V."/>
        </authorList>
    </citation>
    <scope>NUCLEOTIDE SEQUENCE</scope>
</reference>
<accession>A0A6J7RYM6</accession>
<proteinExistence type="predicted"/>
<sequence length="112" mass="12105">MAWLVSHHHDLAPHVHPLVQSGGFQQRDPAGFGAEAIGVAIDELHVGMFGDRPKPRSVGFGSPVNGVLGSKHSEHLVVLFTRKAVQVQQVYVFEFHIGGSTSAARYVLVAKE</sequence>
<gene>
    <name evidence="1" type="ORF">UFOPK4173_00927</name>
</gene>
<name>A0A6J7RYM6_9ZZZZ</name>
<organism evidence="1">
    <name type="scientific">freshwater metagenome</name>
    <dbReference type="NCBI Taxonomy" id="449393"/>
    <lineage>
        <taxon>unclassified sequences</taxon>
        <taxon>metagenomes</taxon>
        <taxon>ecological metagenomes</taxon>
    </lineage>
</organism>
<protein>
    <submittedName>
        <fullName evidence="1">Unannotated protein</fullName>
    </submittedName>
</protein>